<dbReference type="RefSeq" id="WP_166281308.1">
    <property type="nucleotide sequence ID" value="NZ_JAANNP010000004.1"/>
</dbReference>
<evidence type="ECO:0000313" key="2">
    <source>
        <dbReference type="Proteomes" id="UP000800981"/>
    </source>
</evidence>
<dbReference type="Proteomes" id="UP000800981">
    <property type="component" value="Unassembled WGS sequence"/>
</dbReference>
<name>A0ABX0GTI6_9ACTN</name>
<reference evidence="1 2" key="1">
    <citation type="submission" date="2020-03" db="EMBL/GenBank/DDBJ databases">
        <title>Two novel Motilibacter sp.</title>
        <authorList>
            <person name="Liu S."/>
        </authorList>
    </citation>
    <scope>NUCLEOTIDE SEQUENCE [LARGE SCALE GENOMIC DNA]</scope>
    <source>
        <strain evidence="1 2">E257</strain>
    </source>
</reference>
<proteinExistence type="predicted"/>
<evidence type="ECO:0000313" key="1">
    <source>
        <dbReference type="EMBL" id="NHC14107.1"/>
    </source>
</evidence>
<accession>A0ABX0GTI6</accession>
<organism evidence="1 2">
    <name type="scientific">Motilibacter deserti</name>
    <dbReference type="NCBI Taxonomy" id="2714956"/>
    <lineage>
        <taxon>Bacteria</taxon>
        <taxon>Bacillati</taxon>
        <taxon>Actinomycetota</taxon>
        <taxon>Actinomycetes</taxon>
        <taxon>Motilibacterales</taxon>
        <taxon>Motilibacteraceae</taxon>
        <taxon>Motilibacter</taxon>
    </lineage>
</organism>
<comment type="caution">
    <text evidence="1">The sequence shown here is derived from an EMBL/GenBank/DDBJ whole genome shotgun (WGS) entry which is preliminary data.</text>
</comment>
<gene>
    <name evidence="1" type="ORF">G9H71_09970</name>
</gene>
<evidence type="ECO:0008006" key="3">
    <source>
        <dbReference type="Google" id="ProtNLM"/>
    </source>
</evidence>
<dbReference type="EMBL" id="JAANNP010000004">
    <property type="protein sequence ID" value="NHC14107.1"/>
    <property type="molecule type" value="Genomic_DNA"/>
</dbReference>
<protein>
    <recommendedName>
        <fullName evidence="3">Acyl-CoA dehydrogenase-like protein</fullName>
    </recommendedName>
</protein>
<keyword evidence="2" id="KW-1185">Reference proteome</keyword>
<sequence>MLELPRSARLAAWGGAVLRGDASPDDAVDAVVGDDTRHVVTGLSGADGEVGLALALGLLRVERAGGLALALPVPGDPRGLGGPAEFTTAAVDAGEAVVSAGSPDGTAYGLLPEVAALGSSGTMVRWHARPVRPVPLGALPGLREAEAELTAALREATEELVRLDVARWRPEVGEALLRLRSAPQEDGLGPGYSPRARRVLGTAQRVAAIAALATEEPGAAVSAGQMRLRSAALDRLAEASRRAVVAAVNSPLEPAG</sequence>